<feature type="domain" description="TonB C-terminal" evidence="1">
    <location>
        <begin position="256"/>
        <end position="318"/>
    </location>
</feature>
<gene>
    <name evidence="2" type="ORF">C3L50_02855</name>
</gene>
<evidence type="ECO:0000313" key="2">
    <source>
        <dbReference type="EMBL" id="POY41465.1"/>
    </source>
</evidence>
<dbReference type="Pfam" id="PF03544">
    <property type="entry name" value="TonB_C"/>
    <property type="match status" value="1"/>
</dbReference>
<evidence type="ECO:0000313" key="3">
    <source>
        <dbReference type="Proteomes" id="UP000237310"/>
    </source>
</evidence>
<evidence type="ECO:0000259" key="1">
    <source>
        <dbReference type="Pfam" id="PF03544"/>
    </source>
</evidence>
<dbReference type="OrthoDB" id="649093at2"/>
<dbReference type="Gene3D" id="3.30.1150.10">
    <property type="match status" value="1"/>
</dbReference>
<dbReference type="Proteomes" id="UP000237310">
    <property type="component" value="Unassembled WGS sequence"/>
</dbReference>
<accession>A0A2S5AFZ8</accession>
<protein>
    <submittedName>
        <fullName evidence="2">Energy transducer TonB</fullName>
    </submittedName>
</protein>
<dbReference type="AlphaFoldDB" id="A0A2S5AFZ8"/>
<dbReference type="InterPro" id="IPR037682">
    <property type="entry name" value="TonB_C"/>
</dbReference>
<proteinExistence type="predicted"/>
<organism evidence="2 3">
    <name type="scientific">Flavobacterium alvei</name>
    <dbReference type="NCBI Taxonomy" id="2080416"/>
    <lineage>
        <taxon>Bacteria</taxon>
        <taxon>Pseudomonadati</taxon>
        <taxon>Bacteroidota</taxon>
        <taxon>Flavobacteriia</taxon>
        <taxon>Flavobacteriales</taxon>
        <taxon>Flavobacteriaceae</taxon>
        <taxon>Flavobacterium</taxon>
    </lineage>
</organism>
<dbReference type="Gene3D" id="2.20.110.10">
    <property type="entry name" value="Histone H3 K4-specific methyltransferase SET7/9 N-terminal domain"/>
    <property type="match status" value="1"/>
</dbReference>
<dbReference type="SUPFAM" id="SSF82185">
    <property type="entry name" value="Histone H3 K4-specific methyltransferase SET7/9 N-terminal domain"/>
    <property type="match status" value="1"/>
</dbReference>
<dbReference type="EMBL" id="PQVG01000001">
    <property type="protein sequence ID" value="POY41465.1"/>
    <property type="molecule type" value="Genomic_DNA"/>
</dbReference>
<keyword evidence="3" id="KW-1185">Reference proteome</keyword>
<reference evidence="2 3" key="1">
    <citation type="submission" date="2018-01" db="EMBL/GenBank/DDBJ databases">
        <authorList>
            <person name="Gaut B.S."/>
            <person name="Morton B.R."/>
            <person name="Clegg M.T."/>
            <person name="Duvall M.R."/>
        </authorList>
    </citation>
    <scope>NUCLEOTIDE SEQUENCE [LARGE SCALE GENOMIC DNA]</scope>
    <source>
        <strain evidence="2 3">HR-AY</strain>
    </source>
</reference>
<dbReference type="RefSeq" id="WP_103804603.1">
    <property type="nucleotide sequence ID" value="NZ_PQVG01000001.1"/>
</dbReference>
<name>A0A2S5AFZ8_9FLAO</name>
<comment type="caution">
    <text evidence="2">The sequence shown here is derived from an EMBL/GenBank/DDBJ whole genome shotgun (WGS) entry which is preliminary data.</text>
</comment>
<sequence>MKPILFALLFLLLPKMIFSQVLGNKEFALSPNDRLLYTDSMRLETKSKDFKYIRLIKDYKLNKESYVVLDYYRSGVLEMEGTSRTKDGYSFEGERTYYYENGAKKTVYNYVKGRANGKDYQWYENGAKRLEGEYIENEKKDILQHKINQFWDEKGEHKVVDGNGFFEDKGENASSKGEIKNGFPEGVWEGSFLKLKSTFKETYKDGKLISGESWDENKVSYKYTKVLILPKPKIDMDDFDKYIWKNYRLPNLLPDGAKGKVFVRFIVDTDGRVVEPRVLRDIGYGTGQEAIRILTNYDGFRPAEYRGQKVKFIYSLPIAIKGSN</sequence>
<dbReference type="SUPFAM" id="SSF74653">
    <property type="entry name" value="TolA/TonB C-terminal domain"/>
    <property type="match status" value="1"/>
</dbReference>
<dbReference type="GO" id="GO:0055085">
    <property type="term" value="P:transmembrane transport"/>
    <property type="evidence" value="ECO:0007669"/>
    <property type="project" value="InterPro"/>
</dbReference>